<feature type="compositionally biased region" description="Polar residues" evidence="2">
    <location>
        <begin position="1053"/>
        <end position="1063"/>
    </location>
</feature>
<dbReference type="EMBL" id="JBANDL010000002">
    <property type="protein sequence ID" value="MEI2454451.1"/>
    <property type="molecule type" value="Genomic_DNA"/>
</dbReference>
<keyword evidence="3" id="KW-0472">Membrane</keyword>
<accession>A0ABU8D0D2</accession>
<dbReference type="Proteomes" id="UP001387215">
    <property type="component" value="Unassembled WGS sequence"/>
</dbReference>
<dbReference type="InterPro" id="IPR050708">
    <property type="entry name" value="T6SS_VgrG/RHS"/>
</dbReference>
<proteinExistence type="predicted"/>
<protein>
    <submittedName>
        <fullName evidence="5">RHS repeat-associated core domain-containing protein</fullName>
    </submittedName>
</protein>
<dbReference type="Gene3D" id="2.180.10.10">
    <property type="entry name" value="RHS repeat-associated core"/>
    <property type="match status" value="2"/>
</dbReference>
<dbReference type="RefSeq" id="WP_336131412.1">
    <property type="nucleotide sequence ID" value="NZ_JBANDL010000002.1"/>
</dbReference>
<comment type="caution">
    <text evidence="5">The sequence shown here is derived from an EMBL/GenBank/DDBJ whole genome shotgun (WGS) entry which is preliminary data.</text>
</comment>
<name>A0ABU8D0D2_9GAMM</name>
<keyword evidence="1" id="KW-0677">Repeat</keyword>
<gene>
    <name evidence="5" type="ORF">V2J18_07140</name>
</gene>
<feature type="domain" description="Teneurin-like YD-shell" evidence="4">
    <location>
        <begin position="719"/>
        <end position="1009"/>
    </location>
</feature>
<evidence type="ECO:0000313" key="5">
    <source>
        <dbReference type="EMBL" id="MEI2454451.1"/>
    </source>
</evidence>
<dbReference type="InterPro" id="IPR022385">
    <property type="entry name" value="Rhs_assc_core"/>
</dbReference>
<dbReference type="InterPro" id="IPR056823">
    <property type="entry name" value="TEN-like_YD-shell"/>
</dbReference>
<evidence type="ECO:0000259" key="4">
    <source>
        <dbReference type="Pfam" id="PF25023"/>
    </source>
</evidence>
<feature type="transmembrane region" description="Helical" evidence="3">
    <location>
        <begin position="45"/>
        <end position="65"/>
    </location>
</feature>
<dbReference type="PANTHER" id="PTHR32305">
    <property type="match status" value="1"/>
</dbReference>
<dbReference type="PANTHER" id="PTHR32305:SF15">
    <property type="entry name" value="PROTEIN RHSA-RELATED"/>
    <property type="match status" value="1"/>
</dbReference>
<sequence length="1220" mass="130344">MDSIRANSKNRSAAARGDLVRVENKALNSAGVLEWATNARSLASAWLLALLSALPSLATAAPAWIKLTPPVQSSYTVPVSYEIVASSGNGTSGSSVESIENITIYRNDQPVASYRRGGTLVEAGLAPGTYTYRATGKAVSIYQGEDRTRNLATQSFTITVNPPPALYNEAEFVSQTFSDTSPTMYSGETRTLSVQMRNTGTTTWSPSRAYALGSQNPRDNGNWGMGRVYLPHDVAPGQTVAFNMTLTAPQVSSRMVGYYVQWRMVQDGVEWFGQQTTAQHVYVNPVPTGSLSAQPNPCELGKGATSCGTTLSWQAVAGLPELWRSDINGNGAVRLLAQPGTGEIKTSIADITESGSRFEVRGDGRVLASIDVYARRPQPVITGNIDGFTADGSALLGWACATTYQASVNVQMYVGGPAGATGSALIGTYPANQASEAGVAAACKVDGGSYRFAIPISNELRSQYAGRLVYVYGVSPVGGENLAVAASGRFGVPAPQVPVAQPNTRRYVYDAQQRLCKVIEPETGATVTDYDGEGNVAWSASGLDLPATDSCNRSEAAASGRVVSRTYDARNRLKDLAFPDGRGNQRWEYTPDGLASKVVTYNEPDNGAPVENHYRYNKRRLLIGEAVAQPGSHRWDLGYGYDRIGNPASQVYPTGLAVTFEPDALGQPKRVSSPGAVYASQIDYYPNGGMQRFVYGNGVVHTMSQNLRQLPQRSTDAGVIDLETVYDANGNVGAIYDRARGDNYSRTMEYDGLDRLKSAGSCSFGGDCWHRFTYDAQDNLRSWVLPGSKDYSAYVYDERSRLTNVRNSRGESIVGLGYDPQGNLENKNGQVYAFDYGNRLRVVAGKEGYRYDANGRRVASLSMASAVRAVFIYDASGQPAYIENNAAGATSVNIFLGGSLLAARELAGGVESTKYSHNDALGSPVAVTAATGEVLQRTDYEPLGETIGDTIYDGIGYAGHVMDGLTGLVQMQQRYYDPQLGIFLSADPVSALSDPVGMFNRYRYAASNPYSYVDPDGRQCQKITGSNICGGESWGKLSITQVNPAGEGEAQKGGSSAANQRTEAASLARASSGAPTSDGRIPVPGVVGWKTGEYDMSRTPEQLDSSGMVITAAAALGAGAMAWEAGAPYAAAATSGLISSAKGLYKNLSFDGPSAGAWHANGRLFGVRWKQSQWGARLDLHPLKHSGKTPILHINFGPPSRGEAAHLILFDPRWIRREGK</sequence>
<dbReference type="Pfam" id="PF25023">
    <property type="entry name" value="TEN_YD-shell"/>
    <property type="match status" value="1"/>
</dbReference>
<evidence type="ECO:0000256" key="1">
    <source>
        <dbReference type="ARBA" id="ARBA00022737"/>
    </source>
</evidence>
<evidence type="ECO:0000256" key="2">
    <source>
        <dbReference type="SAM" id="MobiDB-lite"/>
    </source>
</evidence>
<organism evidence="5 6">
    <name type="scientific">Lysobacter firmicutimachus</name>
    <dbReference type="NCBI Taxonomy" id="1792846"/>
    <lineage>
        <taxon>Bacteria</taxon>
        <taxon>Pseudomonadati</taxon>
        <taxon>Pseudomonadota</taxon>
        <taxon>Gammaproteobacteria</taxon>
        <taxon>Lysobacterales</taxon>
        <taxon>Lysobacteraceae</taxon>
        <taxon>Lysobacter</taxon>
    </lineage>
</organism>
<dbReference type="NCBIfam" id="TIGR03696">
    <property type="entry name" value="Rhs_assc_core"/>
    <property type="match status" value="1"/>
</dbReference>
<keyword evidence="6" id="KW-1185">Reference proteome</keyword>
<dbReference type="InterPro" id="IPR013783">
    <property type="entry name" value="Ig-like_fold"/>
</dbReference>
<reference evidence="5 6" key="1">
    <citation type="submission" date="2024-02" db="EMBL/GenBank/DDBJ databases">
        <title>Lysobacter Genome Sequencing and Mining.</title>
        <authorList>
            <person name="Bierman J."/>
            <person name="Walker M.C."/>
        </authorList>
    </citation>
    <scope>NUCLEOTIDE SEQUENCE [LARGE SCALE GENOMIC DNA]</scope>
    <source>
        <strain evidence="5 6">PB6250</strain>
    </source>
</reference>
<feature type="region of interest" description="Disordered" evidence="2">
    <location>
        <begin position="1045"/>
        <end position="1082"/>
    </location>
</feature>
<keyword evidence="3" id="KW-0812">Transmembrane</keyword>
<keyword evidence="3" id="KW-1133">Transmembrane helix</keyword>
<evidence type="ECO:0000313" key="6">
    <source>
        <dbReference type="Proteomes" id="UP001387215"/>
    </source>
</evidence>
<evidence type="ECO:0000256" key="3">
    <source>
        <dbReference type="SAM" id="Phobius"/>
    </source>
</evidence>
<dbReference type="Gene3D" id="2.60.40.10">
    <property type="entry name" value="Immunoglobulins"/>
    <property type="match status" value="1"/>
</dbReference>